<keyword evidence="4" id="KW-0812">Transmembrane</keyword>
<keyword evidence="4" id="KW-0472">Membrane</keyword>
<dbReference type="GO" id="GO:0006004">
    <property type="term" value="P:fucose metabolic process"/>
    <property type="evidence" value="ECO:0007669"/>
    <property type="project" value="UniProtKB-KW"/>
</dbReference>
<dbReference type="CDD" id="cd11296">
    <property type="entry name" value="O-FucT_like"/>
    <property type="match status" value="1"/>
</dbReference>
<name>A0AAW0CMV4_9AGAR</name>
<organism evidence="5 6">
    <name type="scientific">Favolaschia claudopus</name>
    <dbReference type="NCBI Taxonomy" id="2862362"/>
    <lineage>
        <taxon>Eukaryota</taxon>
        <taxon>Fungi</taxon>
        <taxon>Dikarya</taxon>
        <taxon>Basidiomycota</taxon>
        <taxon>Agaricomycotina</taxon>
        <taxon>Agaricomycetes</taxon>
        <taxon>Agaricomycetidae</taxon>
        <taxon>Agaricales</taxon>
        <taxon>Marasmiineae</taxon>
        <taxon>Mycenaceae</taxon>
        <taxon>Favolaschia</taxon>
    </lineage>
</organism>
<evidence type="ECO:0000256" key="1">
    <source>
        <dbReference type="ARBA" id="ARBA00022679"/>
    </source>
</evidence>
<evidence type="ECO:0000313" key="6">
    <source>
        <dbReference type="Proteomes" id="UP001362999"/>
    </source>
</evidence>
<dbReference type="GO" id="GO:0016740">
    <property type="term" value="F:transferase activity"/>
    <property type="evidence" value="ECO:0007669"/>
    <property type="project" value="UniProtKB-KW"/>
</dbReference>
<dbReference type="InterPro" id="IPR019378">
    <property type="entry name" value="GDP-Fuc_O-FucTrfase"/>
</dbReference>
<dbReference type="Proteomes" id="UP001362999">
    <property type="component" value="Unassembled WGS sequence"/>
</dbReference>
<protein>
    <submittedName>
        <fullName evidence="5">SH3 and PX-domain-containing 3</fullName>
    </submittedName>
</protein>
<evidence type="ECO:0000256" key="4">
    <source>
        <dbReference type="SAM" id="Phobius"/>
    </source>
</evidence>
<accession>A0AAW0CMV4</accession>
<reference evidence="5 6" key="1">
    <citation type="journal article" date="2024" name="J Genomics">
        <title>Draft genome sequencing and assembly of Favolaschia claudopus CIRM-BRFM 2984 isolated from oak limbs.</title>
        <authorList>
            <person name="Navarro D."/>
            <person name="Drula E."/>
            <person name="Chaduli D."/>
            <person name="Cazenave R."/>
            <person name="Ahrendt S."/>
            <person name="Wang J."/>
            <person name="Lipzen A."/>
            <person name="Daum C."/>
            <person name="Barry K."/>
            <person name="Grigoriev I.V."/>
            <person name="Favel A."/>
            <person name="Rosso M.N."/>
            <person name="Martin F."/>
        </authorList>
    </citation>
    <scope>NUCLEOTIDE SEQUENCE [LARGE SCALE GENOMIC DNA]</scope>
    <source>
        <strain evidence="5 6">CIRM-BRFM 2984</strain>
    </source>
</reference>
<feature type="transmembrane region" description="Helical" evidence="4">
    <location>
        <begin position="21"/>
        <end position="39"/>
    </location>
</feature>
<dbReference type="Gene3D" id="3.40.50.11350">
    <property type="match status" value="1"/>
</dbReference>
<dbReference type="EMBL" id="JAWWNJ010000016">
    <property type="protein sequence ID" value="KAK7039799.1"/>
    <property type="molecule type" value="Genomic_DNA"/>
</dbReference>
<dbReference type="Pfam" id="PF10250">
    <property type="entry name" value="O-FucT"/>
    <property type="match status" value="1"/>
</dbReference>
<sequence length="494" mass="55905">MNTRRTGTRRMSRHQIACLRLGLVCLSFVTYLWICGHWHRSTKWEILVDVLAESLGHPNFSNIRIYERDLPQHSLPRILYREMERPRYVFFANAVNGLGWNNVLQEQLLNAHLAHLSQRAYVFPDFTPSDHPPFPDKLPNGSRHLLHIPMNAFLSGPVAGGALSCDSKDHLLRRAVSEKWWDVLCPRSEVVVLNVQQTMLEILLDAASDGKEILTKWVHKLASISDPCVRVEGGSVFDYEFFNSDRLLSIWPSYSESPILENFAWSPLITAALFRNSHLFSADPPPPFLTPYEAGRTYGFTRFLPLPVSEQPISGLLAIHVRRGDYEAQCMLLANSGAQFCGWNALGTLPRSKYPLEPQIPTQLDMSDAEWREGGTLHHCWPSPESIVARVHTVRQDAVVIRGQKLKKLYIATNGDPVWVRNLIQMLAADGWDNVSSSFDMEFELEERAVAQAVDMAVLTAAEVFIGNGFSSMTSNVVQTRLAGGRDRRTINFW</sequence>
<evidence type="ECO:0000313" key="5">
    <source>
        <dbReference type="EMBL" id="KAK7039799.1"/>
    </source>
</evidence>
<proteinExistence type="predicted"/>
<comment type="caution">
    <text evidence="5">The sequence shown here is derived from an EMBL/GenBank/DDBJ whole genome shotgun (WGS) entry which is preliminary data.</text>
</comment>
<evidence type="ECO:0000256" key="2">
    <source>
        <dbReference type="ARBA" id="ARBA00023253"/>
    </source>
</evidence>
<evidence type="ECO:0000256" key="3">
    <source>
        <dbReference type="ARBA" id="ARBA00023277"/>
    </source>
</evidence>
<gene>
    <name evidence="5" type="ORF">R3P38DRAFT_2901974</name>
</gene>
<dbReference type="AlphaFoldDB" id="A0AAW0CMV4"/>
<keyword evidence="1" id="KW-0808">Transferase</keyword>
<keyword evidence="6" id="KW-1185">Reference proteome</keyword>
<keyword evidence="2" id="KW-0294">Fucose metabolism</keyword>
<keyword evidence="3" id="KW-0119">Carbohydrate metabolism</keyword>
<keyword evidence="4" id="KW-1133">Transmembrane helix</keyword>